<comment type="caution">
    <text evidence="2">The sequence shown here is derived from an EMBL/GenBank/DDBJ whole genome shotgun (WGS) entry which is preliminary data.</text>
</comment>
<name>A0AAE0L4R3_9CHLO</name>
<evidence type="ECO:0000313" key="3">
    <source>
        <dbReference type="Proteomes" id="UP001190700"/>
    </source>
</evidence>
<protein>
    <submittedName>
        <fullName evidence="2">Uncharacterized protein</fullName>
    </submittedName>
</protein>
<proteinExistence type="predicted"/>
<reference evidence="2 3" key="1">
    <citation type="journal article" date="2015" name="Genome Biol. Evol.">
        <title>Comparative Genomics of a Bacterivorous Green Alga Reveals Evolutionary Causalities and Consequences of Phago-Mixotrophic Mode of Nutrition.</title>
        <authorList>
            <person name="Burns J.A."/>
            <person name="Paasch A."/>
            <person name="Narechania A."/>
            <person name="Kim E."/>
        </authorList>
    </citation>
    <scope>NUCLEOTIDE SEQUENCE [LARGE SCALE GENOMIC DNA]</scope>
    <source>
        <strain evidence="2 3">PLY_AMNH</strain>
    </source>
</reference>
<feature type="transmembrane region" description="Helical" evidence="1">
    <location>
        <begin position="21"/>
        <end position="43"/>
    </location>
</feature>
<organism evidence="2 3">
    <name type="scientific">Cymbomonas tetramitiformis</name>
    <dbReference type="NCBI Taxonomy" id="36881"/>
    <lineage>
        <taxon>Eukaryota</taxon>
        <taxon>Viridiplantae</taxon>
        <taxon>Chlorophyta</taxon>
        <taxon>Pyramimonadophyceae</taxon>
        <taxon>Pyramimonadales</taxon>
        <taxon>Pyramimonadaceae</taxon>
        <taxon>Cymbomonas</taxon>
    </lineage>
</organism>
<keyword evidence="1" id="KW-0812">Transmembrane</keyword>
<gene>
    <name evidence="2" type="ORF">CYMTET_19914</name>
</gene>
<dbReference type="InterPro" id="IPR021838">
    <property type="entry name" value="DUF3431"/>
</dbReference>
<accession>A0AAE0L4R3</accession>
<keyword evidence="3" id="KW-1185">Reference proteome</keyword>
<evidence type="ECO:0000256" key="1">
    <source>
        <dbReference type="SAM" id="Phobius"/>
    </source>
</evidence>
<dbReference type="EMBL" id="LGRX02009388">
    <property type="protein sequence ID" value="KAK3271759.1"/>
    <property type="molecule type" value="Genomic_DNA"/>
</dbReference>
<dbReference type="Pfam" id="PF11913">
    <property type="entry name" value="DUF3431"/>
    <property type="match status" value="1"/>
</dbReference>
<dbReference type="Proteomes" id="UP001190700">
    <property type="component" value="Unassembled WGS sequence"/>
</dbReference>
<dbReference type="PANTHER" id="PTHR37490">
    <property type="entry name" value="EXPRESSED PROTEIN"/>
    <property type="match status" value="1"/>
</dbReference>
<sequence>MSPRIAIRSIIERASANPISFATCFCLVSYLVAIFCNNGSGIWRNVLISVDMIPKFDMEASSNAYCAVQEKQTCSRMVDGVVNPLTVVVAVYDEDPNEVVDKILSISDQTFFIHLYLVERNTTRIHCFFENCKQQYAQPIAKYDTMVSKLNGTAAMLRQQGSKSTLTVYNIPNMGTEALAYVKFIADFYSTIPTRHVAFIHGHLTSWHSKVEIHRKLQCARPCRYTELNDLGHGYAENPKCIWNQSWSQYGNRVYNRLLDSRLFSPFLWQENSPPPYIIWNCCAQFLVSTEAIHRLSETFWKSLLSATLDGTLDVQHEYIWRSLFTLGDAYYTVHRGQIGQTEFDQLIGPDNRCMIDACVGVCEEKIEDEYFREHNGTFENATFRNNTKS</sequence>
<keyword evidence="1" id="KW-0472">Membrane</keyword>
<dbReference type="AlphaFoldDB" id="A0AAE0L4R3"/>
<evidence type="ECO:0000313" key="2">
    <source>
        <dbReference type="EMBL" id="KAK3271759.1"/>
    </source>
</evidence>
<dbReference type="PANTHER" id="PTHR37490:SF2">
    <property type="match status" value="1"/>
</dbReference>
<keyword evidence="1" id="KW-1133">Transmembrane helix</keyword>